<gene>
    <name evidence="1" type="ORF">O3M35_006767</name>
</gene>
<evidence type="ECO:0000313" key="1">
    <source>
        <dbReference type="EMBL" id="KAK9509453.1"/>
    </source>
</evidence>
<dbReference type="Proteomes" id="UP001461498">
    <property type="component" value="Unassembled WGS sequence"/>
</dbReference>
<comment type="caution">
    <text evidence="1">The sequence shown here is derived from an EMBL/GenBank/DDBJ whole genome shotgun (WGS) entry which is preliminary data.</text>
</comment>
<sequence length="63" mass="7214">MTWRVYSGEIAHVMQHSKFRGSMHSLVRRGSQQTVFSEDGFSLFGDIRGQMFVPTAIYKVGNF</sequence>
<dbReference type="EMBL" id="JAPXFL010000003">
    <property type="protein sequence ID" value="KAK9509453.1"/>
    <property type="molecule type" value="Genomic_DNA"/>
</dbReference>
<keyword evidence="2" id="KW-1185">Reference proteome</keyword>
<name>A0AAW1DH00_9HEMI</name>
<dbReference type="AlphaFoldDB" id="A0AAW1DH00"/>
<accession>A0AAW1DH00</accession>
<organism evidence="1 2">
    <name type="scientific">Rhynocoris fuscipes</name>
    <dbReference type="NCBI Taxonomy" id="488301"/>
    <lineage>
        <taxon>Eukaryota</taxon>
        <taxon>Metazoa</taxon>
        <taxon>Ecdysozoa</taxon>
        <taxon>Arthropoda</taxon>
        <taxon>Hexapoda</taxon>
        <taxon>Insecta</taxon>
        <taxon>Pterygota</taxon>
        <taxon>Neoptera</taxon>
        <taxon>Paraneoptera</taxon>
        <taxon>Hemiptera</taxon>
        <taxon>Heteroptera</taxon>
        <taxon>Panheteroptera</taxon>
        <taxon>Cimicomorpha</taxon>
        <taxon>Reduviidae</taxon>
        <taxon>Harpactorinae</taxon>
        <taxon>Harpactorini</taxon>
        <taxon>Rhynocoris</taxon>
    </lineage>
</organism>
<reference evidence="1 2" key="1">
    <citation type="submission" date="2022-12" db="EMBL/GenBank/DDBJ databases">
        <title>Chromosome-level genome assembly of true bugs.</title>
        <authorList>
            <person name="Ma L."/>
            <person name="Li H."/>
        </authorList>
    </citation>
    <scope>NUCLEOTIDE SEQUENCE [LARGE SCALE GENOMIC DNA]</scope>
    <source>
        <strain evidence="1">Lab_2022b</strain>
    </source>
</reference>
<protein>
    <submittedName>
        <fullName evidence="1">Uncharacterized protein</fullName>
    </submittedName>
</protein>
<evidence type="ECO:0000313" key="2">
    <source>
        <dbReference type="Proteomes" id="UP001461498"/>
    </source>
</evidence>
<proteinExistence type="predicted"/>